<organism evidence="3 4">
    <name type="scientific">Micavibrio aeruginosavorus</name>
    <dbReference type="NCBI Taxonomy" id="349221"/>
    <lineage>
        <taxon>Bacteria</taxon>
        <taxon>Pseudomonadati</taxon>
        <taxon>Bdellovibrionota</taxon>
        <taxon>Bdellovibrionia</taxon>
        <taxon>Bdellovibrionales</taxon>
        <taxon>Pseudobdellovibrionaceae</taxon>
        <taxon>Micavibrio</taxon>
    </lineage>
</organism>
<dbReference type="Gene3D" id="3.40.50.300">
    <property type="entry name" value="P-loop containing nucleotide triphosphate hydrolases"/>
    <property type="match status" value="1"/>
</dbReference>
<accession>A0A2W5Q1B5</accession>
<keyword evidence="1" id="KW-0808">Transferase</keyword>
<dbReference type="Proteomes" id="UP000249417">
    <property type="component" value="Unassembled WGS sequence"/>
</dbReference>
<keyword evidence="1" id="KW-0067">ATP-binding</keyword>
<keyword evidence="1" id="KW-0418">Kinase</keyword>
<dbReference type="GO" id="GO:0006233">
    <property type="term" value="P:dTDP biosynthetic process"/>
    <property type="evidence" value="ECO:0007669"/>
    <property type="project" value="InterPro"/>
</dbReference>
<comment type="caution">
    <text evidence="1">Lacks conserved residue(s) required for the propagation of feature annotation.</text>
</comment>
<evidence type="ECO:0000259" key="2">
    <source>
        <dbReference type="Pfam" id="PF02223"/>
    </source>
</evidence>
<proteinExistence type="inferred from homology"/>
<comment type="similarity">
    <text evidence="1">Belongs to the thymidylate kinase family.</text>
</comment>
<dbReference type="InterPro" id="IPR018094">
    <property type="entry name" value="Thymidylate_kinase"/>
</dbReference>
<dbReference type="EC" id="2.7.4.9" evidence="1"/>
<comment type="function">
    <text evidence="1">Phosphorylation of dTMP to form dTDP in both de novo and salvage pathways of dTTP synthesis.</text>
</comment>
<comment type="caution">
    <text evidence="3">The sequence shown here is derived from an EMBL/GenBank/DDBJ whole genome shotgun (WGS) entry which is preliminary data.</text>
</comment>
<keyword evidence="1" id="KW-0545">Nucleotide biosynthesis</keyword>
<dbReference type="InterPro" id="IPR027417">
    <property type="entry name" value="P-loop_NTPase"/>
</dbReference>
<name>A0A2W5Q1B5_9BACT</name>
<gene>
    <name evidence="1" type="primary">tmk</name>
    <name evidence="3" type="ORF">DI551_08375</name>
</gene>
<evidence type="ECO:0000313" key="4">
    <source>
        <dbReference type="Proteomes" id="UP000249417"/>
    </source>
</evidence>
<sequence length="208" mass="23630">MALVVAFEGIAGTGKTTVSRKFAHEHPDTVEIIDEFPQGFINDYMRDLARTDPEFRLSKTAPTPLSQTFLFATNAAFKMETARHSQKPIVIMDRYKHSITAHQSIILAEGNTGIDHEILLEGILSSLPDPDIIIYFQGDVELMKQRLTNRSDIYNESYFNFIAKTHHAYQDIMVDGLKSPIIRLPATNTIEDNYESIRKSIFPMVNPR</sequence>
<dbReference type="EMBL" id="QFQB01000062">
    <property type="protein sequence ID" value="PZQ45120.1"/>
    <property type="molecule type" value="Genomic_DNA"/>
</dbReference>
<reference evidence="3 4" key="1">
    <citation type="submission" date="2017-08" db="EMBL/GenBank/DDBJ databases">
        <title>Infants hospitalized years apart are colonized by the same room-sourced microbial strains.</title>
        <authorList>
            <person name="Brooks B."/>
            <person name="Olm M.R."/>
            <person name="Firek B.A."/>
            <person name="Baker R."/>
            <person name="Thomas B.C."/>
            <person name="Morowitz M.J."/>
            <person name="Banfield J.F."/>
        </authorList>
    </citation>
    <scope>NUCLEOTIDE SEQUENCE [LARGE SCALE GENOMIC DNA]</scope>
    <source>
        <strain evidence="3">S2_005_002_R2_29</strain>
    </source>
</reference>
<dbReference type="HAMAP" id="MF_00165">
    <property type="entry name" value="Thymidylate_kinase"/>
    <property type="match status" value="1"/>
</dbReference>
<feature type="domain" description="Thymidylate kinase-like" evidence="2">
    <location>
        <begin position="7"/>
        <end position="197"/>
    </location>
</feature>
<keyword evidence="1" id="KW-0547">Nucleotide-binding</keyword>
<dbReference type="GO" id="GO:0006235">
    <property type="term" value="P:dTTP biosynthetic process"/>
    <property type="evidence" value="ECO:0007669"/>
    <property type="project" value="UniProtKB-UniRule"/>
</dbReference>
<comment type="catalytic activity">
    <reaction evidence="1">
        <text>dTMP + ATP = dTDP + ADP</text>
        <dbReference type="Rhea" id="RHEA:13517"/>
        <dbReference type="ChEBI" id="CHEBI:30616"/>
        <dbReference type="ChEBI" id="CHEBI:58369"/>
        <dbReference type="ChEBI" id="CHEBI:63528"/>
        <dbReference type="ChEBI" id="CHEBI:456216"/>
        <dbReference type="EC" id="2.7.4.9"/>
    </reaction>
</comment>
<evidence type="ECO:0000313" key="3">
    <source>
        <dbReference type="EMBL" id="PZQ45120.1"/>
    </source>
</evidence>
<protein>
    <recommendedName>
        <fullName evidence="1">Thymidylate kinase</fullName>
        <ecNumber evidence="1">2.7.4.9</ecNumber>
    </recommendedName>
    <alternativeName>
        <fullName evidence="1">dTMP kinase</fullName>
    </alternativeName>
</protein>
<dbReference type="InterPro" id="IPR039430">
    <property type="entry name" value="Thymidylate_kin-like_dom"/>
</dbReference>
<evidence type="ECO:0000256" key="1">
    <source>
        <dbReference type="HAMAP-Rule" id="MF_00165"/>
    </source>
</evidence>
<dbReference type="GO" id="GO:0005524">
    <property type="term" value="F:ATP binding"/>
    <property type="evidence" value="ECO:0007669"/>
    <property type="project" value="UniProtKB-UniRule"/>
</dbReference>
<dbReference type="AlphaFoldDB" id="A0A2W5Q1B5"/>
<dbReference type="GO" id="GO:0004798">
    <property type="term" value="F:dTMP kinase activity"/>
    <property type="evidence" value="ECO:0007669"/>
    <property type="project" value="UniProtKB-UniRule"/>
</dbReference>
<dbReference type="Pfam" id="PF02223">
    <property type="entry name" value="Thymidylate_kin"/>
    <property type="match status" value="1"/>
</dbReference>
<dbReference type="SUPFAM" id="SSF52540">
    <property type="entry name" value="P-loop containing nucleoside triphosphate hydrolases"/>
    <property type="match status" value="1"/>
</dbReference>